<evidence type="ECO:0000313" key="2">
    <source>
        <dbReference type="Proteomes" id="UP001372338"/>
    </source>
</evidence>
<keyword evidence="2" id="KW-1185">Reference proteome</keyword>
<dbReference type="AlphaFoldDB" id="A0AAN9FQU4"/>
<proteinExistence type="predicted"/>
<dbReference type="EMBL" id="JAYWIO010000003">
    <property type="protein sequence ID" value="KAK7277303.1"/>
    <property type="molecule type" value="Genomic_DNA"/>
</dbReference>
<dbReference type="Proteomes" id="UP001372338">
    <property type="component" value="Unassembled WGS sequence"/>
</dbReference>
<accession>A0AAN9FQU4</accession>
<evidence type="ECO:0000313" key="1">
    <source>
        <dbReference type="EMBL" id="KAK7277303.1"/>
    </source>
</evidence>
<comment type="caution">
    <text evidence="1">The sequence shown here is derived from an EMBL/GenBank/DDBJ whole genome shotgun (WGS) entry which is preliminary data.</text>
</comment>
<gene>
    <name evidence="1" type="ORF">RIF29_18454</name>
</gene>
<name>A0AAN9FQU4_CROPI</name>
<sequence>MIFTKAQCVAAIEESSDLPTKCFKHIGYRCMNALRGILSETTLSVGSDCCEILAEFDGQQFYYGGDEECSEVVHASLLDGSFMKHHCTNANDYEFEDQDDIVVFRRKLV</sequence>
<reference evidence="1 2" key="1">
    <citation type="submission" date="2024-01" db="EMBL/GenBank/DDBJ databases">
        <title>The genomes of 5 underutilized Papilionoideae crops provide insights into root nodulation and disease resistanc.</title>
        <authorList>
            <person name="Yuan L."/>
        </authorList>
    </citation>
    <scope>NUCLEOTIDE SEQUENCE [LARGE SCALE GENOMIC DNA]</scope>
    <source>
        <strain evidence="1">ZHUSHIDOU_FW_LH</strain>
        <tissue evidence="1">Leaf</tissue>
    </source>
</reference>
<protein>
    <submittedName>
        <fullName evidence="1">Uncharacterized protein</fullName>
    </submittedName>
</protein>
<organism evidence="1 2">
    <name type="scientific">Crotalaria pallida</name>
    <name type="common">Smooth rattlebox</name>
    <name type="synonym">Crotalaria striata</name>
    <dbReference type="NCBI Taxonomy" id="3830"/>
    <lineage>
        <taxon>Eukaryota</taxon>
        <taxon>Viridiplantae</taxon>
        <taxon>Streptophyta</taxon>
        <taxon>Embryophyta</taxon>
        <taxon>Tracheophyta</taxon>
        <taxon>Spermatophyta</taxon>
        <taxon>Magnoliopsida</taxon>
        <taxon>eudicotyledons</taxon>
        <taxon>Gunneridae</taxon>
        <taxon>Pentapetalae</taxon>
        <taxon>rosids</taxon>
        <taxon>fabids</taxon>
        <taxon>Fabales</taxon>
        <taxon>Fabaceae</taxon>
        <taxon>Papilionoideae</taxon>
        <taxon>50 kb inversion clade</taxon>
        <taxon>genistoids sensu lato</taxon>
        <taxon>core genistoids</taxon>
        <taxon>Crotalarieae</taxon>
        <taxon>Crotalaria</taxon>
    </lineage>
</organism>